<dbReference type="GO" id="GO:0000164">
    <property type="term" value="C:protein phosphatase type 1 complex"/>
    <property type="evidence" value="ECO:0007669"/>
    <property type="project" value="TreeGrafter"/>
</dbReference>
<dbReference type="AlphaFoldDB" id="A0AAV5R0R0"/>
<dbReference type="PANTHER" id="PTHR12307">
    <property type="entry name" value="PROTEIN PHOSPHATASE 1 REGULATORY SUBUNIT"/>
    <property type="match status" value="1"/>
</dbReference>
<dbReference type="EMBL" id="BTGB01000001">
    <property type="protein sequence ID" value="GMM44798.1"/>
    <property type="molecule type" value="Genomic_DNA"/>
</dbReference>
<dbReference type="PROSITE" id="PS51159">
    <property type="entry name" value="CBM21"/>
    <property type="match status" value="1"/>
</dbReference>
<feature type="region of interest" description="Disordered" evidence="1">
    <location>
        <begin position="25"/>
        <end position="45"/>
    </location>
</feature>
<feature type="region of interest" description="Disordered" evidence="1">
    <location>
        <begin position="702"/>
        <end position="729"/>
    </location>
</feature>
<feature type="compositionally biased region" description="Polar residues" evidence="1">
    <location>
        <begin position="72"/>
        <end position="84"/>
    </location>
</feature>
<dbReference type="Proteomes" id="UP001378960">
    <property type="component" value="Unassembled WGS sequence"/>
</dbReference>
<dbReference type="InterPro" id="IPR038175">
    <property type="entry name" value="CBM21_dom_sf"/>
</dbReference>
<reference evidence="3 4" key="1">
    <citation type="journal article" date="2023" name="Elife">
        <title>Identification of key yeast species and microbe-microbe interactions impacting larval growth of Drosophila in the wild.</title>
        <authorList>
            <person name="Mure A."/>
            <person name="Sugiura Y."/>
            <person name="Maeda R."/>
            <person name="Honda K."/>
            <person name="Sakurai N."/>
            <person name="Takahashi Y."/>
            <person name="Watada M."/>
            <person name="Katoh T."/>
            <person name="Gotoh A."/>
            <person name="Gotoh Y."/>
            <person name="Taniguchi I."/>
            <person name="Nakamura K."/>
            <person name="Hayashi T."/>
            <person name="Katayama T."/>
            <person name="Uemura T."/>
            <person name="Hattori Y."/>
        </authorList>
    </citation>
    <scope>NUCLEOTIDE SEQUENCE [LARGE SCALE GENOMIC DNA]</scope>
    <source>
        <strain evidence="3 4">PK-24</strain>
    </source>
</reference>
<feature type="region of interest" description="Disordered" evidence="1">
    <location>
        <begin position="172"/>
        <end position="202"/>
    </location>
</feature>
<name>A0AAV5R0R0_PICKL</name>
<feature type="domain" description="CBM21" evidence="2">
    <location>
        <begin position="377"/>
        <end position="498"/>
    </location>
</feature>
<dbReference type="GO" id="GO:0008157">
    <property type="term" value="F:protein phosphatase 1 binding"/>
    <property type="evidence" value="ECO:0007669"/>
    <property type="project" value="TreeGrafter"/>
</dbReference>
<dbReference type="GO" id="GO:0005979">
    <property type="term" value="P:regulation of glycogen biosynthetic process"/>
    <property type="evidence" value="ECO:0007669"/>
    <property type="project" value="TreeGrafter"/>
</dbReference>
<organism evidence="3 4">
    <name type="scientific">Pichia kluyveri</name>
    <name type="common">Yeast</name>
    <dbReference type="NCBI Taxonomy" id="36015"/>
    <lineage>
        <taxon>Eukaryota</taxon>
        <taxon>Fungi</taxon>
        <taxon>Dikarya</taxon>
        <taxon>Ascomycota</taxon>
        <taxon>Saccharomycotina</taxon>
        <taxon>Pichiomycetes</taxon>
        <taxon>Pichiales</taxon>
        <taxon>Pichiaceae</taxon>
        <taxon>Pichia</taxon>
    </lineage>
</organism>
<sequence length="729" mass="82985">MSYLGPKSFSTIPLTSSNLAYLNKNHSDMNSTTSNENSNNINNVNTPVTIQNNNNNTIGEANINDHDDDKNNTFNQSGDFESLTSNHNKHQLETTPTIDSSSNSFSSLIDQSLKSSETSMVSIQESHSHRTLIDMNDDDNKTFILPPHNNDSQLLIPESPLRKYDVVSVSTDSLPLSPYQSNSKNDSKVKSDDNNDSALPIPLLRKKSGELIKSSLRLNTLPRSNSMPNAKSVRFANRLENVKFKKSEKPNAVSSDSVHRMKVKTQWDFDSSSSSSPTSSDNDYDYSYNRFRYTNDSYEYDYDYDYDYDYNNNDDNDYDYNDEENTNNMNIINQYYNHTLELSDDYDNFLNDDKSQSSKWLIKSNDCPYNPLSLNFAKLSSNNNIILESVKLNSSGNSLIGFVYAKNITFEKIINVKVTYDNWNSFVEIHNANYISSNHIFKYSDSNSTNYDKFSFIIKLDELNVLHQNNLNLEFCISYTADNNCYWDNNNGKNYKISLVKKSLLNQTKTSSKTSNSSNSSNSSSRSSSRSDKTLPLFELEDSNIKLKDNNNFKLDNLYLKPSTDINSLRYSNSFGLKKIKSESSLPSMKPNFNLSNKKCYHENKSVSSLSSKPTKIDDFKSSSIIPSLFSTNRIPVSKSLSASPALKSSSAFDSHHLSDYDHIIKQFCFFTTSDSTENNNCYNYQYSHNFTNSRNEGKNHYDIHGSYSISNDNKHQSQQHQQAISIDL</sequence>
<dbReference type="InterPro" id="IPR050782">
    <property type="entry name" value="PP1_regulatory_subunit_3"/>
</dbReference>
<keyword evidence="4" id="KW-1185">Reference proteome</keyword>
<protein>
    <submittedName>
        <fullName evidence="3">Protein phosphatase regulator</fullName>
    </submittedName>
</protein>
<dbReference type="PANTHER" id="PTHR12307:SF36">
    <property type="entry name" value="GLYCOGEN-BINDING SUBUNIT 76A"/>
    <property type="match status" value="1"/>
</dbReference>
<evidence type="ECO:0000259" key="2">
    <source>
        <dbReference type="PROSITE" id="PS51159"/>
    </source>
</evidence>
<dbReference type="GO" id="GO:2001069">
    <property type="term" value="F:glycogen binding"/>
    <property type="evidence" value="ECO:0007669"/>
    <property type="project" value="TreeGrafter"/>
</dbReference>
<dbReference type="Pfam" id="PF03370">
    <property type="entry name" value="CBM_21"/>
    <property type="match status" value="1"/>
</dbReference>
<feature type="region of interest" description="Disordered" evidence="1">
    <location>
        <begin position="65"/>
        <end position="84"/>
    </location>
</feature>
<dbReference type="Gene3D" id="2.60.40.2440">
    <property type="entry name" value="Carbohydrate binding type-21 domain"/>
    <property type="match status" value="1"/>
</dbReference>
<evidence type="ECO:0000313" key="3">
    <source>
        <dbReference type="EMBL" id="GMM44798.1"/>
    </source>
</evidence>
<comment type="caution">
    <text evidence="3">The sequence shown here is derived from an EMBL/GenBank/DDBJ whole genome shotgun (WGS) entry which is preliminary data.</text>
</comment>
<feature type="compositionally biased region" description="Low complexity" evidence="1">
    <location>
        <begin position="30"/>
        <end position="45"/>
    </location>
</feature>
<dbReference type="InterPro" id="IPR005036">
    <property type="entry name" value="CBM21_dom"/>
</dbReference>
<accession>A0AAV5R0R0</accession>
<evidence type="ECO:0000256" key="1">
    <source>
        <dbReference type="SAM" id="MobiDB-lite"/>
    </source>
</evidence>
<feature type="compositionally biased region" description="Low complexity" evidence="1">
    <location>
        <begin position="717"/>
        <end position="729"/>
    </location>
</feature>
<gene>
    <name evidence="3" type="ORF">DAPK24_013730</name>
</gene>
<feature type="region of interest" description="Disordered" evidence="1">
    <location>
        <begin position="508"/>
        <end position="532"/>
    </location>
</feature>
<evidence type="ECO:0000313" key="4">
    <source>
        <dbReference type="Proteomes" id="UP001378960"/>
    </source>
</evidence>
<proteinExistence type="predicted"/>
<feature type="compositionally biased region" description="Low complexity" evidence="1">
    <location>
        <begin position="508"/>
        <end position="528"/>
    </location>
</feature>